<dbReference type="InterPro" id="IPR001100">
    <property type="entry name" value="Pyr_nuc-diS_OxRdtase"/>
</dbReference>
<dbReference type="OrthoDB" id="178496at2"/>
<dbReference type="GO" id="GO:0006749">
    <property type="term" value="P:glutathione metabolic process"/>
    <property type="evidence" value="ECO:0007669"/>
    <property type="project" value="TreeGrafter"/>
</dbReference>
<feature type="domain" description="Pyridine nucleotide-disulphide oxidoreductase dimerisation" evidence="11">
    <location>
        <begin position="355"/>
        <end position="463"/>
    </location>
</feature>
<dbReference type="KEGG" id="cser:CCO03_11235"/>
<keyword evidence="3 8" id="KW-0274">FAD</keyword>
<dbReference type="PIRSF" id="PIRSF000350">
    <property type="entry name" value="Mercury_reductase_MerA"/>
    <property type="match status" value="1"/>
</dbReference>
<feature type="active site" description="Proton acceptor" evidence="7">
    <location>
        <position position="453"/>
    </location>
</feature>
<dbReference type="InterPro" id="IPR012999">
    <property type="entry name" value="Pyr_OxRdtase_I_AS"/>
</dbReference>
<dbReference type="Pfam" id="PF02852">
    <property type="entry name" value="Pyr_redox_dim"/>
    <property type="match status" value="1"/>
</dbReference>
<sequence length="469" mass="49836">MTSALPPSFDLIVIGGGSGGVRAARFAAQRGARVAVVESGPMGGTCVNVGCVPKKMYSFAAQHGEDMALARGYGWRVPDGIALDWAHLKRVRAAEISRLNGIYEGLMSGAKVERIAGHASLTPQAGEHHTVQVALTAGGTRALQARHVLIATGGRPRMPQLPGIELAVSSDDMFDLPVFPKRLLVVGGGYIACEMASIFNGMGAETHLIYRGEQPLKAFDDEVARFVTHEMRGHHIQLHLSAVPKALTRLDDGSVRLTTADGRSFDGDTVLMAIGREANTAGLNLEAAGVATRDSGQVQVNERFETSVTGIYALGDVVGRMELTPVALAEAMALVDQLYGPAPGKAARQMNYDNIPTAVFTHPAIGTVGLTEAQARDRHAAIEVYRTDYKPLRHALSGSASRELIKLIVDAQSQRVVGAHMVGQDAGEIIQGMAVAIQAGATKAQFDQTIGIHPTSAEEFVTLREVSRR</sequence>
<proteinExistence type="inferred from homology"/>
<protein>
    <submittedName>
        <fullName evidence="13">Glutathione-disulfide reductase</fullName>
    </submittedName>
</protein>
<feature type="binding site" evidence="8">
    <location>
        <position position="316"/>
    </location>
    <ligand>
        <name>FAD</name>
        <dbReference type="ChEBI" id="CHEBI:57692"/>
    </ligand>
</feature>
<dbReference type="Gene3D" id="3.50.50.60">
    <property type="entry name" value="FAD/NAD(P)-binding domain"/>
    <property type="match status" value="2"/>
</dbReference>
<evidence type="ECO:0000313" key="13">
    <source>
        <dbReference type="EMBL" id="ARU05185.1"/>
    </source>
</evidence>
<comment type="cofactor">
    <cofactor evidence="8">
        <name>FAD</name>
        <dbReference type="ChEBI" id="CHEBI:57692"/>
    </cofactor>
    <text evidence="8">Binds 1 FAD per subunit.</text>
</comment>
<dbReference type="AlphaFoldDB" id="A0A1Y0ENG9"/>
<keyword evidence="4 10" id="KW-0560">Oxidoreductase</keyword>
<evidence type="ECO:0000256" key="7">
    <source>
        <dbReference type="PIRSR" id="PIRSR000350-2"/>
    </source>
</evidence>
<feature type="binding site" evidence="8">
    <location>
        <begin position="187"/>
        <end position="194"/>
    </location>
    <ligand>
        <name>NAD(+)</name>
        <dbReference type="ChEBI" id="CHEBI:57540"/>
    </ligand>
</feature>
<dbReference type="GO" id="GO:0050660">
    <property type="term" value="F:flavin adenine dinucleotide binding"/>
    <property type="evidence" value="ECO:0007669"/>
    <property type="project" value="InterPro"/>
</dbReference>
<feature type="binding site" evidence="8">
    <location>
        <position position="275"/>
    </location>
    <ligand>
        <name>NAD(+)</name>
        <dbReference type="ChEBI" id="CHEBI:57540"/>
    </ligand>
</feature>
<evidence type="ECO:0000256" key="9">
    <source>
        <dbReference type="PIRSR" id="PIRSR000350-4"/>
    </source>
</evidence>
<evidence type="ECO:0000256" key="5">
    <source>
        <dbReference type="ARBA" id="ARBA00023157"/>
    </source>
</evidence>
<dbReference type="GO" id="GO:0005829">
    <property type="term" value="C:cytosol"/>
    <property type="evidence" value="ECO:0007669"/>
    <property type="project" value="TreeGrafter"/>
</dbReference>
<dbReference type="NCBIfam" id="NF004776">
    <property type="entry name" value="PRK06116.1"/>
    <property type="match status" value="1"/>
</dbReference>
<organism evidence="13 14">
    <name type="scientific">Comamonas serinivorans</name>
    <dbReference type="NCBI Taxonomy" id="1082851"/>
    <lineage>
        <taxon>Bacteria</taxon>
        <taxon>Pseudomonadati</taxon>
        <taxon>Pseudomonadota</taxon>
        <taxon>Betaproteobacteria</taxon>
        <taxon>Burkholderiales</taxon>
        <taxon>Comamonadaceae</taxon>
        <taxon>Comamonas</taxon>
    </lineage>
</organism>
<dbReference type="InterPro" id="IPR036188">
    <property type="entry name" value="FAD/NAD-bd_sf"/>
</dbReference>
<dbReference type="PRINTS" id="PR00368">
    <property type="entry name" value="FADPNR"/>
</dbReference>
<keyword evidence="14" id="KW-1185">Reference proteome</keyword>
<dbReference type="GO" id="GO:0034599">
    <property type="term" value="P:cellular response to oxidative stress"/>
    <property type="evidence" value="ECO:0007669"/>
    <property type="project" value="TreeGrafter"/>
</dbReference>
<evidence type="ECO:0000256" key="3">
    <source>
        <dbReference type="ARBA" id="ARBA00022827"/>
    </source>
</evidence>
<dbReference type="FunFam" id="3.30.390.30:FF:000001">
    <property type="entry name" value="Dihydrolipoyl dehydrogenase"/>
    <property type="match status" value="1"/>
</dbReference>
<evidence type="ECO:0000259" key="12">
    <source>
        <dbReference type="Pfam" id="PF07992"/>
    </source>
</evidence>
<feature type="domain" description="FAD/NAD(P)-binding" evidence="12">
    <location>
        <begin position="9"/>
        <end position="331"/>
    </location>
</feature>
<accession>A0A1Y0ENG9</accession>
<dbReference type="PANTHER" id="PTHR42737">
    <property type="entry name" value="GLUTATHIONE REDUCTASE"/>
    <property type="match status" value="1"/>
</dbReference>
<dbReference type="PANTHER" id="PTHR42737:SF2">
    <property type="entry name" value="GLUTATHIONE REDUCTASE"/>
    <property type="match status" value="1"/>
</dbReference>
<evidence type="ECO:0000259" key="11">
    <source>
        <dbReference type="Pfam" id="PF02852"/>
    </source>
</evidence>
<dbReference type="InterPro" id="IPR004099">
    <property type="entry name" value="Pyr_nucl-diS_OxRdtase_dimer"/>
</dbReference>
<feature type="binding site" evidence="8">
    <location>
        <position position="55"/>
    </location>
    <ligand>
        <name>FAD</name>
        <dbReference type="ChEBI" id="CHEBI:57692"/>
    </ligand>
</feature>
<dbReference type="EMBL" id="CP021455">
    <property type="protein sequence ID" value="ARU05185.1"/>
    <property type="molecule type" value="Genomic_DNA"/>
</dbReference>
<dbReference type="InterPro" id="IPR023753">
    <property type="entry name" value="FAD/NAD-binding_dom"/>
</dbReference>
<keyword evidence="8" id="KW-0520">NAD</keyword>
<dbReference type="RefSeq" id="WP_087281093.1">
    <property type="nucleotide sequence ID" value="NZ_CP021455.1"/>
</dbReference>
<evidence type="ECO:0000256" key="1">
    <source>
        <dbReference type="ARBA" id="ARBA00007532"/>
    </source>
</evidence>
<evidence type="ECO:0000313" key="14">
    <source>
        <dbReference type="Proteomes" id="UP000196138"/>
    </source>
</evidence>
<reference evidence="13 14" key="1">
    <citation type="submission" date="2017-05" db="EMBL/GenBank/DDBJ databases">
        <authorList>
            <person name="Song R."/>
            <person name="Chenine A.L."/>
            <person name="Ruprecht R.M."/>
        </authorList>
    </citation>
    <scope>NUCLEOTIDE SEQUENCE [LARGE SCALE GENOMIC DNA]</scope>
    <source>
        <strain evidence="13 14">DSM 26136</strain>
    </source>
</reference>
<dbReference type="SUPFAM" id="SSF55424">
    <property type="entry name" value="FAD/NAD-linked reductases, dimerisation (C-terminal) domain"/>
    <property type="match status" value="1"/>
</dbReference>
<dbReference type="Pfam" id="PF07992">
    <property type="entry name" value="Pyr_redox_2"/>
    <property type="match status" value="1"/>
</dbReference>
<dbReference type="GO" id="GO:0004362">
    <property type="term" value="F:glutathione-disulfide reductase (NADPH) activity"/>
    <property type="evidence" value="ECO:0007669"/>
    <property type="project" value="TreeGrafter"/>
</dbReference>
<dbReference type="Proteomes" id="UP000196138">
    <property type="component" value="Chromosome"/>
</dbReference>
<keyword evidence="5" id="KW-1015">Disulfide bond</keyword>
<comment type="similarity">
    <text evidence="1 10">Belongs to the class-I pyridine nucleotide-disulfide oxidoreductase family.</text>
</comment>
<evidence type="ECO:0000256" key="10">
    <source>
        <dbReference type="RuleBase" id="RU003691"/>
    </source>
</evidence>
<dbReference type="PROSITE" id="PS00076">
    <property type="entry name" value="PYRIDINE_REDOX_1"/>
    <property type="match status" value="1"/>
</dbReference>
<evidence type="ECO:0000256" key="6">
    <source>
        <dbReference type="ARBA" id="ARBA00023284"/>
    </source>
</evidence>
<name>A0A1Y0ENG9_9BURK</name>
<dbReference type="SUPFAM" id="SSF51905">
    <property type="entry name" value="FAD/NAD(P)-binding domain"/>
    <property type="match status" value="1"/>
</dbReference>
<keyword evidence="2 10" id="KW-0285">Flavoprotein</keyword>
<keyword evidence="8" id="KW-0547">Nucleotide-binding</keyword>
<keyword evidence="6 10" id="KW-0676">Redox-active center</keyword>
<dbReference type="GO" id="GO:0045454">
    <property type="term" value="P:cell redox homeostasis"/>
    <property type="evidence" value="ECO:0007669"/>
    <property type="project" value="InterPro"/>
</dbReference>
<dbReference type="InterPro" id="IPR016156">
    <property type="entry name" value="FAD/NAD-linked_Rdtase_dimer_sf"/>
</dbReference>
<feature type="disulfide bond" description="Redox-active" evidence="9">
    <location>
        <begin position="46"/>
        <end position="51"/>
    </location>
</feature>
<dbReference type="Gene3D" id="3.30.390.30">
    <property type="match status" value="1"/>
</dbReference>
<gene>
    <name evidence="13" type="ORF">CCO03_11235</name>
</gene>
<dbReference type="PRINTS" id="PR00411">
    <property type="entry name" value="PNDRDTASEI"/>
</dbReference>
<evidence type="ECO:0000256" key="2">
    <source>
        <dbReference type="ARBA" id="ARBA00022630"/>
    </source>
</evidence>
<evidence type="ECO:0000256" key="4">
    <source>
        <dbReference type="ARBA" id="ARBA00023002"/>
    </source>
</evidence>
<evidence type="ECO:0000256" key="8">
    <source>
        <dbReference type="PIRSR" id="PIRSR000350-3"/>
    </source>
</evidence>
<dbReference type="InterPro" id="IPR046952">
    <property type="entry name" value="GSHR/TRXR-like"/>
</dbReference>